<name>A0A899FX75_9ASCO</name>
<dbReference type="Proteomes" id="UP000663699">
    <property type="component" value="Chromosome 11"/>
</dbReference>
<feature type="domain" description="Methyltransferase type 12" evidence="5">
    <location>
        <begin position="139"/>
        <end position="225"/>
    </location>
</feature>
<evidence type="ECO:0000256" key="4">
    <source>
        <dbReference type="PIRNR" id="PIRNR037755"/>
    </source>
</evidence>
<dbReference type="InterPro" id="IPR013217">
    <property type="entry name" value="Methyltransf_12"/>
</dbReference>
<dbReference type="Gene3D" id="3.40.50.150">
    <property type="entry name" value="Vaccinia Virus protein VP39"/>
    <property type="match status" value="1"/>
</dbReference>
<dbReference type="InterPro" id="IPR026113">
    <property type="entry name" value="METTL2/6/8-like"/>
</dbReference>
<evidence type="ECO:0000313" key="7">
    <source>
        <dbReference type="Proteomes" id="UP000663699"/>
    </source>
</evidence>
<gene>
    <name evidence="6" type="ORF">MERGE_000780</name>
</gene>
<dbReference type="EC" id="2.1.1.-" evidence="4"/>
<protein>
    <recommendedName>
        <fullName evidence="4">tRNA N(3)-methylcytidine methyltransferase</fullName>
        <ecNumber evidence="4">2.1.1.-</ecNumber>
    </recommendedName>
</protein>
<dbReference type="PANTHER" id="PTHR22809:SF11">
    <property type="entry name" value="TRNA N(3)-METHYLCYTIDINE METHYLTRANSFERASE METTL2"/>
    <property type="match status" value="1"/>
</dbReference>
<evidence type="ECO:0000256" key="3">
    <source>
        <dbReference type="ARBA" id="ARBA00022679"/>
    </source>
</evidence>
<keyword evidence="7" id="KW-1185">Reference proteome</keyword>
<dbReference type="EMBL" id="CP054542">
    <property type="protein sequence ID" value="QSL66401.1"/>
    <property type="molecule type" value="Genomic_DNA"/>
</dbReference>
<dbReference type="OrthoDB" id="417697at2759"/>
<evidence type="ECO:0000259" key="5">
    <source>
        <dbReference type="Pfam" id="PF08242"/>
    </source>
</evidence>
<dbReference type="Pfam" id="PF08242">
    <property type="entry name" value="Methyltransf_12"/>
    <property type="match status" value="1"/>
</dbReference>
<keyword evidence="3 4" id="KW-0808">Transferase</keyword>
<proteinExistence type="inferred from homology"/>
<evidence type="ECO:0000256" key="1">
    <source>
        <dbReference type="ARBA" id="ARBA00009725"/>
    </source>
</evidence>
<dbReference type="GO" id="GO:0032259">
    <property type="term" value="P:methylation"/>
    <property type="evidence" value="ECO:0007669"/>
    <property type="project" value="UniProtKB-KW"/>
</dbReference>
<organism evidence="6 7">
    <name type="scientific">Pneumocystis wakefieldiae</name>
    <dbReference type="NCBI Taxonomy" id="38082"/>
    <lineage>
        <taxon>Eukaryota</taxon>
        <taxon>Fungi</taxon>
        <taxon>Dikarya</taxon>
        <taxon>Ascomycota</taxon>
        <taxon>Taphrinomycotina</taxon>
        <taxon>Pneumocystomycetes</taxon>
        <taxon>Pneumocystaceae</taxon>
        <taxon>Pneumocystis</taxon>
    </lineage>
</organism>
<comment type="similarity">
    <text evidence="1 4">Belongs to the methyltransferase superfamily. METL family.</text>
</comment>
<dbReference type="CDD" id="cd02440">
    <property type="entry name" value="AdoMet_MTases"/>
    <property type="match status" value="1"/>
</dbReference>
<evidence type="ECO:0000256" key="2">
    <source>
        <dbReference type="ARBA" id="ARBA00022603"/>
    </source>
</evidence>
<dbReference type="SUPFAM" id="SSF53335">
    <property type="entry name" value="S-adenosyl-L-methionine-dependent methyltransferases"/>
    <property type="match status" value="1"/>
</dbReference>
<keyword evidence="2 4" id="KW-0489">Methyltransferase</keyword>
<reference evidence="6" key="1">
    <citation type="submission" date="2020-06" db="EMBL/GenBank/DDBJ databases">
        <title>Genomes of multiple members of Pneumocystis genus reveal paths to human pathogen Pneumocystis jirovecii.</title>
        <authorList>
            <person name="Cisse O.H."/>
            <person name="Ma L."/>
            <person name="Dekker J."/>
            <person name="Khil P."/>
            <person name="Jo J."/>
            <person name="Brenchley J."/>
            <person name="Blair R."/>
            <person name="Pahar B."/>
            <person name="Chabe M."/>
            <person name="Van Rompay K.A."/>
            <person name="Keesler R."/>
            <person name="Sukura A."/>
            <person name="Hirsch V."/>
            <person name="Kutty G."/>
            <person name="Liu Y."/>
            <person name="Peng L."/>
            <person name="Chen J."/>
            <person name="Song J."/>
            <person name="Weissenbacher-Lang C."/>
            <person name="Xu J."/>
            <person name="Upham N.S."/>
            <person name="Stajich J.E."/>
            <person name="Cuomo C.A."/>
            <person name="Cushion M.T."/>
            <person name="Kovacs J.A."/>
        </authorList>
    </citation>
    <scope>NUCLEOTIDE SEQUENCE</scope>
    <source>
        <strain evidence="6">2A</strain>
    </source>
</reference>
<comment type="function">
    <text evidence="4">S-adenosyl-L-methionine-dependent methyltransferase.</text>
</comment>
<dbReference type="PIRSF" id="PIRSF037755">
    <property type="entry name" value="Mettl2_prd"/>
    <property type="match status" value="1"/>
</dbReference>
<dbReference type="GO" id="GO:0052735">
    <property type="term" value="F:tRNA (cytidine-3-)-methyltransferase activity"/>
    <property type="evidence" value="ECO:0007669"/>
    <property type="project" value="TreeGrafter"/>
</dbReference>
<accession>A0A899FX75</accession>
<evidence type="ECO:0000313" key="6">
    <source>
        <dbReference type="EMBL" id="QSL66401.1"/>
    </source>
</evidence>
<dbReference type="InterPro" id="IPR029063">
    <property type="entry name" value="SAM-dependent_MTases_sf"/>
</dbReference>
<dbReference type="PANTHER" id="PTHR22809">
    <property type="entry name" value="METHYLTRANSFERASE-RELATED"/>
    <property type="match status" value="1"/>
</dbReference>
<dbReference type="AlphaFoldDB" id="A0A899FX75"/>
<sequence length="319" mass="37818">MNSFEDYIKEPASEFSHNLSGKNSQITTFSMDDMNIVKKAEKPFRSRYLVDPDNVFSYNAWDDVEWDEEQKKMAIEKINKQMSCPIVNKEKYLNNPSFFWDKFYQNHKTHFFKNRKWLFHEFPQILDCISPYSGKKYILEIGCGVGNTMIPILLQNKNPFLIIHGVDYSKKAIEILKKSEFFSGDNIRASVWDMANLDGEFPEDATNVDIVILIFSFSSLSPSQWDVAMLKPGGIILFRDYGRWDMTQLRFKKERFLEDNFYIRGDGTRVYFFSHEQIPEIFGKLFKIERNELDKRLLVNRATMQKMYRVWIHGVFKKI</sequence>